<name>A0ABU2ML17_9ACTN</name>
<proteinExistence type="inferred from homology"/>
<evidence type="ECO:0000313" key="3">
    <source>
        <dbReference type="EMBL" id="MDT0342180.1"/>
    </source>
</evidence>
<dbReference type="EMBL" id="JAVREL010000002">
    <property type="protein sequence ID" value="MDT0342180.1"/>
    <property type="molecule type" value="Genomic_DNA"/>
</dbReference>
<dbReference type="InterPro" id="IPR036291">
    <property type="entry name" value="NAD(P)-bd_dom_sf"/>
</dbReference>
<dbReference type="SUPFAM" id="SSF51735">
    <property type="entry name" value="NAD(P)-binding Rossmann-fold domains"/>
    <property type="match status" value="1"/>
</dbReference>
<dbReference type="RefSeq" id="WP_311703305.1">
    <property type="nucleotide sequence ID" value="NZ_JAVREL010000002.1"/>
</dbReference>
<keyword evidence="4" id="KW-1185">Reference proteome</keyword>
<dbReference type="PANTHER" id="PTHR43477:SF1">
    <property type="entry name" value="DIHYDROANTICAPSIN 7-DEHYDROGENASE"/>
    <property type="match status" value="1"/>
</dbReference>
<comment type="caution">
    <text evidence="3">The sequence shown here is derived from an EMBL/GenBank/DDBJ whole genome shotgun (WGS) entry which is preliminary data.</text>
</comment>
<organism evidence="3 4">
    <name type="scientific">Streptomyces litchfieldiae</name>
    <dbReference type="NCBI Taxonomy" id="3075543"/>
    <lineage>
        <taxon>Bacteria</taxon>
        <taxon>Bacillati</taxon>
        <taxon>Actinomycetota</taxon>
        <taxon>Actinomycetes</taxon>
        <taxon>Kitasatosporales</taxon>
        <taxon>Streptomycetaceae</taxon>
        <taxon>Streptomyces</taxon>
    </lineage>
</organism>
<dbReference type="PANTHER" id="PTHR43477">
    <property type="entry name" value="DIHYDROANTICAPSIN 7-DEHYDROGENASE"/>
    <property type="match status" value="1"/>
</dbReference>
<keyword evidence="2" id="KW-0560">Oxidoreductase</keyword>
<dbReference type="Gene3D" id="3.40.50.720">
    <property type="entry name" value="NAD(P)-binding Rossmann-like Domain"/>
    <property type="match status" value="1"/>
</dbReference>
<dbReference type="Pfam" id="PF13561">
    <property type="entry name" value="adh_short_C2"/>
    <property type="match status" value="1"/>
</dbReference>
<sequence>MRILVIGATGTIGRAVTAAFGEAGHEVVRASRGAAEPELRVDMADPASVAALLAAVGEVDAVVCCAASGALVRITEGADAEFLTGLDGKLLGQVLLVRQALRWVRDGGSVTLTSGVFDEPLPGASFGALVNAGLEAFVAAVAGEMPRGIRVNAVGPGWVAETLALLGRDPAAGTPVAGVAGAYVAAVSGTARGRTFRPGRG</sequence>
<accession>A0ABU2ML17</accession>
<gene>
    <name evidence="3" type="ORF">RM590_05990</name>
</gene>
<evidence type="ECO:0000256" key="1">
    <source>
        <dbReference type="ARBA" id="ARBA00006484"/>
    </source>
</evidence>
<comment type="similarity">
    <text evidence="1">Belongs to the short-chain dehydrogenases/reductases (SDR) family.</text>
</comment>
<dbReference type="PRINTS" id="PR00081">
    <property type="entry name" value="GDHRDH"/>
</dbReference>
<evidence type="ECO:0000256" key="2">
    <source>
        <dbReference type="ARBA" id="ARBA00023002"/>
    </source>
</evidence>
<dbReference type="Proteomes" id="UP001183246">
    <property type="component" value="Unassembled WGS sequence"/>
</dbReference>
<dbReference type="InterPro" id="IPR002347">
    <property type="entry name" value="SDR_fam"/>
</dbReference>
<dbReference type="NCBIfam" id="NF005754">
    <property type="entry name" value="PRK07578.1"/>
    <property type="match status" value="1"/>
</dbReference>
<dbReference type="InterPro" id="IPR051122">
    <property type="entry name" value="SDR_DHRS6-like"/>
</dbReference>
<reference evidence="4" key="1">
    <citation type="submission" date="2023-07" db="EMBL/GenBank/DDBJ databases">
        <title>30 novel species of actinomycetes from the DSMZ collection.</title>
        <authorList>
            <person name="Nouioui I."/>
        </authorList>
    </citation>
    <scope>NUCLEOTIDE SEQUENCE [LARGE SCALE GENOMIC DNA]</scope>
    <source>
        <strain evidence="4">DSM 44938</strain>
    </source>
</reference>
<protein>
    <submittedName>
        <fullName evidence="3">Short chain dehydrogenase</fullName>
    </submittedName>
</protein>
<evidence type="ECO:0000313" key="4">
    <source>
        <dbReference type="Proteomes" id="UP001183246"/>
    </source>
</evidence>